<feature type="transmembrane region" description="Helical" evidence="8">
    <location>
        <begin position="411"/>
        <end position="434"/>
    </location>
</feature>
<feature type="transmembrane region" description="Helical" evidence="8">
    <location>
        <begin position="281"/>
        <end position="301"/>
    </location>
</feature>
<dbReference type="PANTHER" id="PTHR31585">
    <property type="entry name" value="FOLATE-BIOPTERIN TRANSPORTER 1, CHLOROPLASTIC"/>
    <property type="match status" value="1"/>
</dbReference>
<feature type="transmembrane region" description="Helical" evidence="8">
    <location>
        <begin position="446"/>
        <end position="470"/>
    </location>
</feature>
<feature type="transmembrane region" description="Helical" evidence="8">
    <location>
        <begin position="187"/>
        <end position="207"/>
    </location>
</feature>
<evidence type="ECO:0000256" key="4">
    <source>
        <dbReference type="ARBA" id="ARBA00022692"/>
    </source>
</evidence>
<keyword evidence="3" id="KW-0813">Transport</keyword>
<feature type="transmembrane region" description="Helical" evidence="8">
    <location>
        <begin position="308"/>
        <end position="330"/>
    </location>
</feature>
<dbReference type="PANTHER" id="PTHR31585:SF51">
    <property type="entry name" value="TRANSPORTER, PUTATIVE-RELATED"/>
    <property type="match status" value="1"/>
</dbReference>
<dbReference type="OrthoDB" id="754047at2759"/>
<dbReference type="SUPFAM" id="SSF103473">
    <property type="entry name" value="MFS general substrate transporter"/>
    <property type="match status" value="1"/>
</dbReference>
<proteinExistence type="inferred from homology"/>
<evidence type="ECO:0000313" key="9">
    <source>
        <dbReference type="EMBL" id="CAI3974279.1"/>
    </source>
</evidence>
<feature type="transmembrane region" description="Helical" evidence="8">
    <location>
        <begin position="255"/>
        <end position="275"/>
    </location>
</feature>
<comment type="caution">
    <text evidence="9">The sequence shown here is derived from an EMBL/GenBank/DDBJ whole genome shotgun (WGS) entry which is preliminary data.</text>
</comment>
<feature type="transmembrane region" description="Helical" evidence="8">
    <location>
        <begin position="379"/>
        <end position="399"/>
    </location>
</feature>
<name>A0A9P1BJ01_9DINO</name>
<evidence type="ECO:0000256" key="7">
    <source>
        <dbReference type="SAM" id="MobiDB-lite"/>
    </source>
</evidence>
<feature type="transmembrane region" description="Helical" evidence="8">
    <location>
        <begin position="490"/>
        <end position="512"/>
    </location>
</feature>
<dbReference type="GO" id="GO:0016020">
    <property type="term" value="C:membrane"/>
    <property type="evidence" value="ECO:0007669"/>
    <property type="project" value="UniProtKB-SubCell"/>
</dbReference>
<dbReference type="Gene3D" id="1.20.1250.20">
    <property type="entry name" value="MFS general substrate transporter like domains"/>
    <property type="match status" value="2"/>
</dbReference>
<dbReference type="InterPro" id="IPR036259">
    <property type="entry name" value="MFS_trans_sf"/>
</dbReference>
<evidence type="ECO:0000256" key="3">
    <source>
        <dbReference type="ARBA" id="ARBA00022448"/>
    </source>
</evidence>
<dbReference type="Pfam" id="PF03092">
    <property type="entry name" value="BT1"/>
    <property type="match status" value="1"/>
</dbReference>
<feature type="transmembrane region" description="Helical" evidence="8">
    <location>
        <begin position="346"/>
        <end position="367"/>
    </location>
</feature>
<evidence type="ECO:0000256" key="5">
    <source>
        <dbReference type="ARBA" id="ARBA00022989"/>
    </source>
</evidence>
<dbReference type="AlphaFoldDB" id="A0A9P1BJ01"/>
<evidence type="ECO:0000313" key="10">
    <source>
        <dbReference type="EMBL" id="CAL4761591.1"/>
    </source>
</evidence>
<comment type="subcellular location">
    <subcellularLocation>
        <location evidence="1">Membrane</location>
        <topology evidence="1">Multi-pass membrane protein</topology>
    </subcellularLocation>
</comment>
<protein>
    <submittedName>
        <fullName evidence="10">UDP-sugar pyrophosphorylase</fullName>
    </submittedName>
</protein>
<feature type="transmembrane region" description="Helical" evidence="8">
    <location>
        <begin position="213"/>
        <end position="234"/>
    </location>
</feature>
<evidence type="ECO:0000256" key="1">
    <source>
        <dbReference type="ARBA" id="ARBA00004141"/>
    </source>
</evidence>
<dbReference type="InterPro" id="IPR039309">
    <property type="entry name" value="BT1"/>
</dbReference>
<sequence length="1216" mass="133868">MHGTDEHLHFEGEAEKEVEEGHGCPVEGPVTCSFFKNLCDAFGWKLLLLVGLAEITLKGFVAGGGSGGLVGTPIEFLLKEYEVKAADLQVYKSAVLIPWAIKPLFGLIADSMPILGFNRTPYFALNSICGVSALFLIGFFPSLSLPILLLMFFLVFMDIAWSDLLTEAVYSTHLREKPDQGPSLISFIWGGIGIGKLFCISIVGILMEKVGNRAPYLIAAPAAAFTLLITFLNLPEETSRRGRCCKKLGGSEMPLAIVGLVIGLGALSLALLSVFGGNLYTKVICAGILAVVALSLVSAALTPIVAKVNAFFFIQSICSFSISGASFYFFTDGPEAYPDGPHLSKVFYSSAIGFVSTVFSLLGMVIYNRWMQHWRYPFILMMGSLLSCACNLVSCIVFTRTNVRFGISDKFFVLASDAVQMVVMEIAWLPNMLLMSQLCPKGCEATMFALLAGMGNLGANLGNYFGAFLLQLLGVQPTGAAGDEEQFQNLWLAAVVSAIAPCIPLVLVFQLIPNISQKDPIKGLTSSSAGSPLSRFLSHYFNVQENVTSSDEEDVRCCDYSATSGEVPDRVSIAEVCVHAALGARHGIATIAFLASLGMFTRSSGPCFWIKPPKLRPVQGWYEEERLVAPEGGAKLRGLHPPKPPKFLMEGRIKNSPLEPQPEAEAVSAETSEVSMLRVEDKQVGQELRYLSLAKQEALPVVGEDVRALVEQASEEAQCGALQAEDLSSTLRAIATFKNQLPALKTHLGVISDTLLGRALDLQATGTSDALWAVAEMRDEAPMLQALLPVLLYRLAKTAPELTTEETISSLFSTAMLRSKFRELKLNMAPLTAFLANSMSKVSFEDLKTQELVDFFYSLSLTRTLPDDLFEALVTSAVDQLKGRKLSTHNTYSLLYSIAMLQETCVHGTALKLLPSVLISLEAVAEDMMPEQLAGCLWALGWADPNATVSRGHLERLRDEIGVVLGELEMRDLSHALWGMAALDFNDKELLGIAADRFLAWHVKVKAPILAKHIARVTWAFAKLDFHHKLFKLALEERLQPHKYVIRFLEPDQLHALAWSFRILMPGSRWQKTRDDIDAKIMAYVKMRYRHGIGRKVDEYGDERLHKVTVGRIEPYVEIDPETPKELRNQVMLEKAKDLGAVGPDVPNVRRKISGRPKWSVTQWVDAKKRFLYYAQQDQQLAEDASSSFPKAVGGLQCKRRQIEWRSILSNCFTSE</sequence>
<evidence type="ECO:0000256" key="8">
    <source>
        <dbReference type="SAM" id="Phobius"/>
    </source>
</evidence>
<accession>A0A9P1BJ01</accession>
<evidence type="ECO:0000256" key="6">
    <source>
        <dbReference type="ARBA" id="ARBA00023136"/>
    </source>
</evidence>
<dbReference type="EMBL" id="CAMXCT020000125">
    <property type="protein sequence ID" value="CAL1127654.1"/>
    <property type="molecule type" value="Genomic_DNA"/>
</dbReference>
<keyword evidence="6 8" id="KW-0472">Membrane</keyword>
<evidence type="ECO:0000256" key="2">
    <source>
        <dbReference type="ARBA" id="ARBA00007015"/>
    </source>
</evidence>
<dbReference type="EMBL" id="CAMXCT030000125">
    <property type="protein sequence ID" value="CAL4761591.1"/>
    <property type="molecule type" value="Genomic_DNA"/>
</dbReference>
<reference evidence="9" key="1">
    <citation type="submission" date="2022-10" db="EMBL/GenBank/DDBJ databases">
        <authorList>
            <person name="Chen Y."/>
            <person name="Dougan E. K."/>
            <person name="Chan C."/>
            <person name="Rhodes N."/>
            <person name="Thang M."/>
        </authorList>
    </citation>
    <scope>NUCLEOTIDE SEQUENCE</scope>
</reference>
<comment type="similarity">
    <text evidence="2">Belongs to the major facilitator superfamily. Folate-biopterin transporter (TC 2.A.71) family.</text>
</comment>
<gene>
    <name evidence="9" type="ORF">C1SCF055_LOCUS2697</name>
</gene>
<feature type="region of interest" description="Disordered" evidence="7">
    <location>
        <begin position="1"/>
        <end position="22"/>
    </location>
</feature>
<keyword evidence="4 8" id="KW-0812">Transmembrane</keyword>
<dbReference type="Proteomes" id="UP001152797">
    <property type="component" value="Unassembled WGS sequence"/>
</dbReference>
<reference evidence="10 11" key="2">
    <citation type="submission" date="2024-05" db="EMBL/GenBank/DDBJ databases">
        <authorList>
            <person name="Chen Y."/>
            <person name="Shah S."/>
            <person name="Dougan E. K."/>
            <person name="Thang M."/>
            <person name="Chan C."/>
        </authorList>
    </citation>
    <scope>NUCLEOTIDE SEQUENCE [LARGE SCALE GENOMIC DNA]</scope>
</reference>
<dbReference type="EMBL" id="CAMXCT010000125">
    <property type="protein sequence ID" value="CAI3974279.1"/>
    <property type="molecule type" value="Genomic_DNA"/>
</dbReference>
<keyword evidence="5 8" id="KW-1133">Transmembrane helix</keyword>
<keyword evidence="11" id="KW-1185">Reference proteome</keyword>
<organism evidence="9">
    <name type="scientific">Cladocopium goreaui</name>
    <dbReference type="NCBI Taxonomy" id="2562237"/>
    <lineage>
        <taxon>Eukaryota</taxon>
        <taxon>Sar</taxon>
        <taxon>Alveolata</taxon>
        <taxon>Dinophyceae</taxon>
        <taxon>Suessiales</taxon>
        <taxon>Symbiodiniaceae</taxon>
        <taxon>Cladocopium</taxon>
    </lineage>
</organism>
<evidence type="ECO:0000313" key="11">
    <source>
        <dbReference type="Proteomes" id="UP001152797"/>
    </source>
</evidence>